<keyword evidence="3" id="KW-1185">Reference proteome</keyword>
<evidence type="ECO:0000313" key="1">
    <source>
        <dbReference type="EMBL" id="CEO99325.1"/>
    </source>
</evidence>
<dbReference type="EMBL" id="CDSF01000090">
    <property type="protein sequence ID" value="CEO99325.1"/>
    <property type="molecule type" value="Genomic_DNA"/>
</dbReference>
<reference evidence="1 3" key="1">
    <citation type="submission" date="2015-02" db="EMBL/GenBank/DDBJ databases">
        <authorList>
            <person name="Chooi Y.-H."/>
        </authorList>
    </citation>
    <scope>NUCLEOTIDE SEQUENCE [LARGE SCALE GENOMIC DNA]</scope>
    <source>
        <strain evidence="1">E3</strain>
    </source>
</reference>
<evidence type="ECO:0000313" key="3">
    <source>
        <dbReference type="Proteomes" id="UP000039324"/>
    </source>
</evidence>
<dbReference type="Proteomes" id="UP000039324">
    <property type="component" value="Unassembled WGS sequence"/>
</dbReference>
<accession>A0A0G4IVJ1</accession>
<dbReference type="AlphaFoldDB" id="A0A0G4IVJ1"/>
<sequence length="356" mass="39133">MRQELAVILYVFRPTRAHVVLFRPARQSAFTVPSIPASPSSHSEPLSDDDIVDHAVTALDAYDLPSTLIRCFRDRQRYRTQDCVVGNITVFFQPVQCKMGEALDVKFQGHALEIDVLDLVAPTRATKIPAMTPLTRTLLTTPEILQHLQFALVAPPSTVYTSQSLHPPDRLDYELCGILLVRRDTSTGATLALVKETASDRVDLHSVHRRLDFDPMKSVSRCVSRSASGILARARRRQWTWIGTQRLAVLEVVLPATAPADAKFYSHQRLRWVPVSQLLAGRVEIAGKKAMGVGDRLQAVISSGVGLLCEDERAEPGRHDPDDKSLTWQAIATSALVGIALRVPVALLGAVVASSD</sequence>
<geneLocation type="mitochondrion" evidence="2"/>
<name>A0A0G4IVJ1_PLABS</name>
<dbReference type="Proteomes" id="UP000290189">
    <property type="component" value="Unassembled WGS sequence"/>
</dbReference>
<proteinExistence type="predicted"/>
<evidence type="ECO:0000313" key="2">
    <source>
        <dbReference type="EMBL" id="SPQ97340.1"/>
    </source>
</evidence>
<keyword evidence="2" id="KW-0496">Mitochondrion</keyword>
<gene>
    <name evidence="1" type="ORF">PBRA_001231</name>
    <name evidence="2" type="ORF">PLBR_LOCUS4555</name>
</gene>
<protein>
    <submittedName>
        <fullName evidence="1">Uncharacterized protein</fullName>
    </submittedName>
</protein>
<evidence type="ECO:0000313" key="4">
    <source>
        <dbReference type="Proteomes" id="UP000290189"/>
    </source>
</evidence>
<reference evidence="2 4" key="2">
    <citation type="submission" date="2018-03" db="EMBL/GenBank/DDBJ databases">
        <authorList>
            <person name="Fogelqvist J."/>
        </authorList>
    </citation>
    <scope>NUCLEOTIDE SEQUENCE [LARGE SCALE GENOMIC DNA]</scope>
</reference>
<organism evidence="1 3">
    <name type="scientific">Plasmodiophora brassicae</name>
    <name type="common">Clubroot disease agent</name>
    <dbReference type="NCBI Taxonomy" id="37360"/>
    <lineage>
        <taxon>Eukaryota</taxon>
        <taxon>Sar</taxon>
        <taxon>Rhizaria</taxon>
        <taxon>Endomyxa</taxon>
        <taxon>Phytomyxea</taxon>
        <taxon>Plasmodiophorida</taxon>
        <taxon>Plasmodiophoridae</taxon>
        <taxon>Plasmodiophora</taxon>
    </lineage>
</organism>
<dbReference type="EMBL" id="OVEO01000007">
    <property type="protein sequence ID" value="SPQ97340.1"/>
    <property type="molecule type" value="Genomic_DNA"/>
</dbReference>